<feature type="region of interest" description="Disordered" evidence="1">
    <location>
        <begin position="167"/>
        <end position="198"/>
    </location>
</feature>
<feature type="compositionally biased region" description="Low complexity" evidence="1">
    <location>
        <begin position="61"/>
        <end position="72"/>
    </location>
</feature>
<proteinExistence type="predicted"/>
<dbReference type="PANTHER" id="PTHR22045:SF6">
    <property type="entry name" value="PROLINE AND SERINE-RICH PROTEIN 3"/>
    <property type="match status" value="1"/>
</dbReference>
<keyword evidence="3" id="KW-1185">Reference proteome</keyword>
<dbReference type="InterPro" id="IPR037646">
    <property type="entry name" value="PROSER3"/>
</dbReference>
<feature type="compositionally biased region" description="Polar residues" evidence="1">
    <location>
        <begin position="84"/>
        <end position="94"/>
    </location>
</feature>
<feature type="region of interest" description="Disordered" evidence="1">
    <location>
        <begin position="1"/>
        <end position="94"/>
    </location>
</feature>
<dbReference type="EMBL" id="BRZM01001325">
    <property type="protein sequence ID" value="GLD72958.1"/>
    <property type="molecule type" value="Genomic_DNA"/>
</dbReference>
<organism evidence="2 3">
    <name type="scientific">Lates japonicus</name>
    <name type="common">Japanese lates</name>
    <dbReference type="NCBI Taxonomy" id="270547"/>
    <lineage>
        <taxon>Eukaryota</taxon>
        <taxon>Metazoa</taxon>
        <taxon>Chordata</taxon>
        <taxon>Craniata</taxon>
        <taxon>Vertebrata</taxon>
        <taxon>Euteleostomi</taxon>
        <taxon>Actinopterygii</taxon>
        <taxon>Neopterygii</taxon>
        <taxon>Teleostei</taxon>
        <taxon>Neoteleostei</taxon>
        <taxon>Acanthomorphata</taxon>
        <taxon>Carangaria</taxon>
        <taxon>Carangaria incertae sedis</taxon>
        <taxon>Centropomidae</taxon>
        <taxon>Lates</taxon>
    </lineage>
</organism>
<dbReference type="Proteomes" id="UP001279410">
    <property type="component" value="Unassembled WGS sequence"/>
</dbReference>
<sequence length="225" mass="24963">MKSSCPLFTRQNPFQPASRVGKSHYHPSSNQSLSKKKEKDNFESYGQPVFPESWPSTDCGSSPASAATSSDSETPKQTARAGKSTDSSELGVQQDSVLAKYIERFRHGRPQSREERQQMASAIREEQLPFWWMSPSSLPHSSTPTKTAEKDQVIQPLRDDHISAIFSPTGQRHSDRSPSPCRGSLSYAHTKRSSARGRGSVTVTLSSWTENGGYMVISQRLDDLI</sequence>
<protein>
    <submittedName>
        <fullName evidence="2">Proline and serine-rich protein 3 isoform X1</fullName>
    </submittedName>
</protein>
<accession>A0AAD3NH91</accession>
<comment type="caution">
    <text evidence="2">The sequence shown here is derived from an EMBL/GenBank/DDBJ whole genome shotgun (WGS) entry which is preliminary data.</text>
</comment>
<reference evidence="2" key="1">
    <citation type="submission" date="2022-08" db="EMBL/GenBank/DDBJ databases">
        <title>Genome sequencing of akame (Lates japonicus).</title>
        <authorList>
            <person name="Hashiguchi Y."/>
            <person name="Takahashi H."/>
        </authorList>
    </citation>
    <scope>NUCLEOTIDE SEQUENCE</scope>
    <source>
        <strain evidence="2">Kochi</strain>
    </source>
</reference>
<gene>
    <name evidence="2" type="ORF">AKAME5_002428300</name>
</gene>
<evidence type="ECO:0000256" key="1">
    <source>
        <dbReference type="SAM" id="MobiDB-lite"/>
    </source>
</evidence>
<evidence type="ECO:0000313" key="3">
    <source>
        <dbReference type="Proteomes" id="UP001279410"/>
    </source>
</evidence>
<dbReference type="AlphaFoldDB" id="A0AAD3NH91"/>
<name>A0AAD3NH91_LATJO</name>
<dbReference type="PANTHER" id="PTHR22045">
    <property type="entry name" value="PROLINE AND SERINE-RICH PROTEIN 3"/>
    <property type="match status" value="1"/>
</dbReference>
<evidence type="ECO:0000313" key="2">
    <source>
        <dbReference type="EMBL" id="GLD72958.1"/>
    </source>
</evidence>